<dbReference type="InterPro" id="IPR002403">
    <property type="entry name" value="Cyt_P450_E_grp-IV"/>
</dbReference>
<dbReference type="PRINTS" id="PR00465">
    <property type="entry name" value="EP450IV"/>
</dbReference>
<keyword evidence="3 7" id="KW-0479">Metal-binding</keyword>
<evidence type="ECO:0000256" key="7">
    <source>
        <dbReference type="PIRSR" id="PIRSR602403-1"/>
    </source>
</evidence>
<dbReference type="GO" id="GO:0016705">
    <property type="term" value="F:oxidoreductase activity, acting on paired donors, with incorporation or reduction of molecular oxygen"/>
    <property type="evidence" value="ECO:0007669"/>
    <property type="project" value="InterPro"/>
</dbReference>
<organism evidence="9 10">
    <name type="scientific">Paracidovorax anthurii</name>
    <dbReference type="NCBI Taxonomy" id="78229"/>
    <lineage>
        <taxon>Bacteria</taxon>
        <taxon>Pseudomonadati</taxon>
        <taxon>Pseudomonadota</taxon>
        <taxon>Betaproteobacteria</taxon>
        <taxon>Burkholderiales</taxon>
        <taxon>Comamonadaceae</taxon>
        <taxon>Paracidovorax</taxon>
    </lineage>
</organism>
<evidence type="ECO:0000313" key="10">
    <source>
        <dbReference type="Proteomes" id="UP000248856"/>
    </source>
</evidence>
<dbReference type="Pfam" id="PF00067">
    <property type="entry name" value="p450"/>
    <property type="match status" value="1"/>
</dbReference>
<evidence type="ECO:0000256" key="1">
    <source>
        <dbReference type="ARBA" id="ARBA00010617"/>
    </source>
</evidence>
<sequence length="224" mass="24942">MPPPHQPCLLGTLLEHDASGRSGWLRDELATMIMSGLEPMADALTWVFYLLALHAGTQQKLADEVRAAAGDTFSVPALDVSRLACANAVMKEALRLYPPAWMTGRIAIREDRLGGFRIPKGTTLTISPWATHRDPRFFHDPDEFLPDRWLDGGLEESSRYAYLPFGSGSRKCIGDHFSMHQMTMVVAAIVHSFRLELEPGTQVRPYPALVLRPLGVQIRVTPRP</sequence>
<dbReference type="InterPro" id="IPR036396">
    <property type="entry name" value="Cyt_P450_sf"/>
</dbReference>
<dbReference type="OrthoDB" id="9764248at2"/>
<keyword evidence="10" id="KW-1185">Reference proteome</keyword>
<dbReference type="SUPFAM" id="SSF48264">
    <property type="entry name" value="Cytochrome P450"/>
    <property type="match status" value="1"/>
</dbReference>
<evidence type="ECO:0000256" key="4">
    <source>
        <dbReference type="ARBA" id="ARBA00023002"/>
    </source>
</evidence>
<proteinExistence type="inferred from homology"/>
<dbReference type="PANTHER" id="PTHR24291">
    <property type="entry name" value="CYTOCHROME P450 FAMILY 4"/>
    <property type="match status" value="1"/>
</dbReference>
<reference evidence="9 10" key="1">
    <citation type="submission" date="2018-06" db="EMBL/GenBank/DDBJ databases">
        <title>Genomic Encyclopedia of Archaeal and Bacterial Type Strains, Phase II (KMG-II): from individual species to whole genera.</title>
        <authorList>
            <person name="Goeker M."/>
        </authorList>
    </citation>
    <scope>NUCLEOTIDE SEQUENCE [LARGE SCALE GENOMIC DNA]</scope>
    <source>
        <strain evidence="9 10">CFPB 3232</strain>
    </source>
</reference>
<accession>A0A328ZI89</accession>
<evidence type="ECO:0000313" key="9">
    <source>
        <dbReference type="EMBL" id="RAR85559.1"/>
    </source>
</evidence>
<evidence type="ECO:0000256" key="8">
    <source>
        <dbReference type="RuleBase" id="RU000461"/>
    </source>
</evidence>
<protein>
    <submittedName>
        <fullName evidence="9">Cytochrome P450</fullName>
    </submittedName>
</protein>
<keyword evidence="4 8" id="KW-0560">Oxidoreductase</keyword>
<evidence type="ECO:0000256" key="5">
    <source>
        <dbReference type="ARBA" id="ARBA00023004"/>
    </source>
</evidence>
<gene>
    <name evidence="9" type="ORF">AX018_100412</name>
</gene>
<comment type="similarity">
    <text evidence="1 8">Belongs to the cytochrome P450 family.</text>
</comment>
<dbReference type="Gene3D" id="1.10.630.10">
    <property type="entry name" value="Cytochrome P450"/>
    <property type="match status" value="1"/>
</dbReference>
<comment type="caution">
    <text evidence="9">The sequence shown here is derived from an EMBL/GenBank/DDBJ whole genome shotgun (WGS) entry which is preliminary data.</text>
</comment>
<evidence type="ECO:0000256" key="6">
    <source>
        <dbReference type="ARBA" id="ARBA00023033"/>
    </source>
</evidence>
<dbReference type="PRINTS" id="PR00385">
    <property type="entry name" value="P450"/>
</dbReference>
<dbReference type="InterPro" id="IPR017972">
    <property type="entry name" value="Cyt_P450_CS"/>
</dbReference>
<evidence type="ECO:0000256" key="3">
    <source>
        <dbReference type="ARBA" id="ARBA00022723"/>
    </source>
</evidence>
<dbReference type="InterPro" id="IPR050196">
    <property type="entry name" value="Cytochrome_P450_Monoox"/>
</dbReference>
<dbReference type="PROSITE" id="PS00086">
    <property type="entry name" value="CYTOCHROME_P450"/>
    <property type="match status" value="1"/>
</dbReference>
<dbReference type="Proteomes" id="UP000248856">
    <property type="component" value="Unassembled WGS sequence"/>
</dbReference>
<dbReference type="EMBL" id="QLTA01000004">
    <property type="protein sequence ID" value="RAR85559.1"/>
    <property type="molecule type" value="Genomic_DNA"/>
</dbReference>
<dbReference type="GO" id="GO:0004497">
    <property type="term" value="F:monooxygenase activity"/>
    <property type="evidence" value="ECO:0007669"/>
    <property type="project" value="UniProtKB-KW"/>
</dbReference>
<comment type="cofactor">
    <cofactor evidence="7">
        <name>heme</name>
        <dbReference type="ChEBI" id="CHEBI:30413"/>
    </cofactor>
</comment>
<dbReference type="GO" id="GO:0005506">
    <property type="term" value="F:iron ion binding"/>
    <property type="evidence" value="ECO:0007669"/>
    <property type="project" value="InterPro"/>
</dbReference>
<name>A0A328ZI89_9BURK</name>
<dbReference type="AlphaFoldDB" id="A0A328ZI89"/>
<dbReference type="PANTHER" id="PTHR24291:SF50">
    <property type="entry name" value="BIFUNCTIONAL ALBAFLAVENONE MONOOXYGENASE_TERPENE SYNTHASE"/>
    <property type="match status" value="1"/>
</dbReference>
<keyword evidence="6 8" id="KW-0503">Monooxygenase</keyword>
<keyword evidence="5 7" id="KW-0408">Iron</keyword>
<dbReference type="InterPro" id="IPR001128">
    <property type="entry name" value="Cyt_P450"/>
</dbReference>
<evidence type="ECO:0000256" key="2">
    <source>
        <dbReference type="ARBA" id="ARBA00022617"/>
    </source>
</evidence>
<keyword evidence="2 7" id="KW-0349">Heme</keyword>
<dbReference type="GO" id="GO:0020037">
    <property type="term" value="F:heme binding"/>
    <property type="evidence" value="ECO:0007669"/>
    <property type="project" value="InterPro"/>
</dbReference>
<feature type="binding site" description="axial binding residue" evidence="7">
    <location>
        <position position="172"/>
    </location>
    <ligand>
        <name>heme</name>
        <dbReference type="ChEBI" id="CHEBI:30413"/>
    </ligand>
    <ligandPart>
        <name>Fe</name>
        <dbReference type="ChEBI" id="CHEBI:18248"/>
    </ligandPart>
</feature>